<proteinExistence type="inferred from homology"/>
<dbReference type="PANTHER" id="PTHR47966">
    <property type="entry name" value="BETA-SITE APP-CLEAVING ENZYME, ISOFORM A-RELATED"/>
    <property type="match status" value="1"/>
</dbReference>
<dbReference type="InterPro" id="IPR001461">
    <property type="entry name" value="Aspartic_peptidase_A1"/>
</dbReference>
<dbReference type="CDD" id="cd05471">
    <property type="entry name" value="pepsin_like"/>
    <property type="match status" value="1"/>
</dbReference>
<comment type="caution">
    <text evidence="7">The sequence shown here is derived from an EMBL/GenBank/DDBJ whole genome shotgun (WGS) entry which is preliminary data.</text>
</comment>
<dbReference type="PROSITE" id="PS51767">
    <property type="entry name" value="PEPTIDASE_A1"/>
    <property type="match status" value="1"/>
</dbReference>
<dbReference type="PRINTS" id="PR00792">
    <property type="entry name" value="PEPSIN"/>
</dbReference>
<keyword evidence="5" id="KW-0732">Signal</keyword>
<keyword evidence="3" id="KW-0645">Protease</keyword>
<dbReference type="SUPFAM" id="SSF50630">
    <property type="entry name" value="Acid proteases"/>
    <property type="match status" value="1"/>
</dbReference>
<evidence type="ECO:0000256" key="4">
    <source>
        <dbReference type="SAM" id="MobiDB-lite"/>
    </source>
</evidence>
<gene>
    <name evidence="7" type="ORF">HGRIS_003578</name>
</gene>
<evidence type="ECO:0000256" key="1">
    <source>
        <dbReference type="ARBA" id="ARBA00007447"/>
    </source>
</evidence>
<keyword evidence="8" id="KW-1185">Reference proteome</keyword>
<organism evidence="7 8">
    <name type="scientific">Hohenbuehelia grisea</name>
    <dbReference type="NCBI Taxonomy" id="104357"/>
    <lineage>
        <taxon>Eukaryota</taxon>
        <taxon>Fungi</taxon>
        <taxon>Dikarya</taxon>
        <taxon>Basidiomycota</taxon>
        <taxon>Agaricomycotina</taxon>
        <taxon>Agaricomycetes</taxon>
        <taxon>Agaricomycetidae</taxon>
        <taxon>Agaricales</taxon>
        <taxon>Pleurotineae</taxon>
        <taxon>Pleurotaceae</taxon>
        <taxon>Hohenbuehelia</taxon>
    </lineage>
</organism>
<dbReference type="InterPro" id="IPR001969">
    <property type="entry name" value="Aspartic_peptidase_AS"/>
</dbReference>
<name>A0ABR3JFV8_9AGAR</name>
<feature type="signal peptide" evidence="5">
    <location>
        <begin position="1"/>
        <end position="22"/>
    </location>
</feature>
<sequence>MKAQSVFKTILSVACLSGLTVALPYPPGVGIVSLPLKPVARARSLPAHIAHQQHVNHAKRRLATLTGREGPSDDELRANLYKRMALLDEPQLTKRFNRHGATRPKPVSGATANSFASSKDDEDDESSSSSSTGFGNITPIELEALSRGGVAAAEEPQDRNSLGLDIIANDVGYFSTIQIGTPPRDFRILMDSGSADLWVGSEECVSTNGGTCGNHVFLGRESSSTHLESGRPFSITYGTGAVSGTVVKDNIRFAGFELTNHTFGVARNETEEFSDNSTVFDGLMGLAQSRLSNQRTLTPVEALAQTGQIREAIISYKISRLADEKNDGTITFGGLDASKFSANTLVTVPNLSRIGFWEAAMDKITLDGQELDFAGRTAILDTGTTLIIAPPADARSLHQAIPGARQFDQDSFTVPCNTTAKIGLTFGGREFTIDPRDLVFAPLNSASGDCLSGISAGTIGGDNQWLVGDTFLKSAYFSTNVNKNEMSLAALT</sequence>
<dbReference type="InterPro" id="IPR034164">
    <property type="entry name" value="Pepsin-like_dom"/>
</dbReference>
<feature type="chain" id="PRO_5045168332" description="Peptidase A1 domain-containing protein" evidence="5">
    <location>
        <begin position="23"/>
        <end position="492"/>
    </location>
</feature>
<dbReference type="PROSITE" id="PS00141">
    <property type="entry name" value="ASP_PROTEASE"/>
    <property type="match status" value="1"/>
</dbReference>
<dbReference type="InterPro" id="IPR033121">
    <property type="entry name" value="PEPTIDASE_A1"/>
</dbReference>
<keyword evidence="2 3" id="KW-0064">Aspartyl protease</keyword>
<evidence type="ECO:0000259" key="6">
    <source>
        <dbReference type="PROSITE" id="PS51767"/>
    </source>
</evidence>
<evidence type="ECO:0000313" key="7">
    <source>
        <dbReference type="EMBL" id="KAL0954620.1"/>
    </source>
</evidence>
<dbReference type="Gene3D" id="2.40.70.10">
    <property type="entry name" value="Acid Proteases"/>
    <property type="match status" value="2"/>
</dbReference>
<dbReference type="PANTHER" id="PTHR47966:SF75">
    <property type="entry name" value="ENDOPEPTIDASE (CTSD), PUTATIVE (AFU_ORTHOLOGUE AFUA_4G07040)-RELATED"/>
    <property type="match status" value="1"/>
</dbReference>
<protein>
    <recommendedName>
        <fullName evidence="6">Peptidase A1 domain-containing protein</fullName>
    </recommendedName>
</protein>
<dbReference type="InterPro" id="IPR021109">
    <property type="entry name" value="Peptidase_aspartic_dom_sf"/>
</dbReference>
<evidence type="ECO:0000313" key="8">
    <source>
        <dbReference type="Proteomes" id="UP001556367"/>
    </source>
</evidence>
<feature type="region of interest" description="Disordered" evidence="4">
    <location>
        <begin position="92"/>
        <end position="137"/>
    </location>
</feature>
<dbReference type="Pfam" id="PF00026">
    <property type="entry name" value="Asp"/>
    <property type="match status" value="1"/>
</dbReference>
<accession>A0ABR3JFV8</accession>
<feature type="domain" description="Peptidase A1" evidence="6">
    <location>
        <begin position="173"/>
        <end position="489"/>
    </location>
</feature>
<dbReference type="Proteomes" id="UP001556367">
    <property type="component" value="Unassembled WGS sequence"/>
</dbReference>
<evidence type="ECO:0000256" key="2">
    <source>
        <dbReference type="ARBA" id="ARBA00022750"/>
    </source>
</evidence>
<reference evidence="8" key="1">
    <citation type="submission" date="2024-06" db="EMBL/GenBank/DDBJ databases">
        <title>Multi-omics analyses provide insights into the biosynthesis of the anticancer antibiotic pleurotin in Hohenbuehelia grisea.</title>
        <authorList>
            <person name="Weaver J.A."/>
            <person name="Alberti F."/>
        </authorList>
    </citation>
    <scope>NUCLEOTIDE SEQUENCE [LARGE SCALE GENOMIC DNA]</scope>
    <source>
        <strain evidence="8">T-177</strain>
    </source>
</reference>
<evidence type="ECO:0000256" key="3">
    <source>
        <dbReference type="RuleBase" id="RU000454"/>
    </source>
</evidence>
<dbReference type="EMBL" id="JASNQZ010000007">
    <property type="protein sequence ID" value="KAL0954620.1"/>
    <property type="molecule type" value="Genomic_DNA"/>
</dbReference>
<evidence type="ECO:0000256" key="5">
    <source>
        <dbReference type="SAM" id="SignalP"/>
    </source>
</evidence>
<keyword evidence="3" id="KW-0378">Hydrolase</keyword>
<comment type="similarity">
    <text evidence="1 3">Belongs to the peptidase A1 family.</text>
</comment>